<comment type="caution">
    <text evidence="2">The sequence shown here is derived from an EMBL/GenBank/DDBJ whole genome shotgun (WGS) entry which is preliminary data.</text>
</comment>
<dbReference type="Proteomes" id="UP001281410">
    <property type="component" value="Unassembled WGS sequence"/>
</dbReference>
<dbReference type="EMBL" id="JANJYJ010000002">
    <property type="protein sequence ID" value="KAK3225610.1"/>
    <property type="molecule type" value="Genomic_DNA"/>
</dbReference>
<feature type="region of interest" description="Disordered" evidence="1">
    <location>
        <begin position="14"/>
        <end position="86"/>
    </location>
</feature>
<name>A0AAE0EGJ0_9ROSI</name>
<accession>A0AAE0EGJ0</accession>
<protein>
    <submittedName>
        <fullName evidence="2">Uncharacterized protein</fullName>
    </submittedName>
</protein>
<keyword evidence="3" id="KW-1185">Reference proteome</keyword>
<sequence length="137" mass="16337">MEEEKSVAYYDELTSKGGRAARFKQGHGLLHLREREKDYRHRDRDRERDRDRDRGRDYRDRDRDRERRREEKRSESGKSRKEMSDKVDFSRLIEGCDLMTPAERVKAKMKLQLAETGVSTVRGRWCCLGNLRFSAGP</sequence>
<dbReference type="InterPro" id="IPR034604">
    <property type="entry name" value="SRRP53"/>
</dbReference>
<gene>
    <name evidence="2" type="ORF">Dsin_005472</name>
</gene>
<dbReference type="GO" id="GO:0000380">
    <property type="term" value="P:alternative mRNA splicing, via spliceosome"/>
    <property type="evidence" value="ECO:0007669"/>
    <property type="project" value="InterPro"/>
</dbReference>
<reference evidence="2" key="1">
    <citation type="journal article" date="2023" name="Plant J.">
        <title>Genome sequences and population genomics provide insights into the demographic history, inbreeding, and mutation load of two 'living fossil' tree species of Dipteronia.</title>
        <authorList>
            <person name="Feng Y."/>
            <person name="Comes H.P."/>
            <person name="Chen J."/>
            <person name="Zhu S."/>
            <person name="Lu R."/>
            <person name="Zhang X."/>
            <person name="Li P."/>
            <person name="Qiu J."/>
            <person name="Olsen K.M."/>
            <person name="Qiu Y."/>
        </authorList>
    </citation>
    <scope>NUCLEOTIDE SEQUENCE</scope>
    <source>
        <strain evidence="2">NBL</strain>
    </source>
</reference>
<dbReference type="AlphaFoldDB" id="A0AAE0EGJ0"/>
<evidence type="ECO:0000313" key="2">
    <source>
        <dbReference type="EMBL" id="KAK3225610.1"/>
    </source>
</evidence>
<feature type="compositionally biased region" description="Basic and acidic residues" evidence="1">
    <location>
        <begin position="31"/>
        <end position="86"/>
    </location>
</feature>
<proteinExistence type="predicted"/>
<dbReference type="PANTHER" id="PTHR31968">
    <property type="entry name" value="SERINE/ARGININE-RELATED PROTEIN 53"/>
    <property type="match status" value="1"/>
</dbReference>
<dbReference type="GO" id="GO:0005634">
    <property type="term" value="C:nucleus"/>
    <property type="evidence" value="ECO:0007669"/>
    <property type="project" value="TreeGrafter"/>
</dbReference>
<organism evidence="2 3">
    <name type="scientific">Dipteronia sinensis</name>
    <dbReference type="NCBI Taxonomy" id="43782"/>
    <lineage>
        <taxon>Eukaryota</taxon>
        <taxon>Viridiplantae</taxon>
        <taxon>Streptophyta</taxon>
        <taxon>Embryophyta</taxon>
        <taxon>Tracheophyta</taxon>
        <taxon>Spermatophyta</taxon>
        <taxon>Magnoliopsida</taxon>
        <taxon>eudicotyledons</taxon>
        <taxon>Gunneridae</taxon>
        <taxon>Pentapetalae</taxon>
        <taxon>rosids</taxon>
        <taxon>malvids</taxon>
        <taxon>Sapindales</taxon>
        <taxon>Sapindaceae</taxon>
        <taxon>Hippocastanoideae</taxon>
        <taxon>Acereae</taxon>
        <taxon>Dipteronia</taxon>
    </lineage>
</organism>
<dbReference type="GO" id="GO:0005737">
    <property type="term" value="C:cytoplasm"/>
    <property type="evidence" value="ECO:0007669"/>
    <property type="project" value="TreeGrafter"/>
</dbReference>
<evidence type="ECO:0000313" key="3">
    <source>
        <dbReference type="Proteomes" id="UP001281410"/>
    </source>
</evidence>
<evidence type="ECO:0000256" key="1">
    <source>
        <dbReference type="SAM" id="MobiDB-lite"/>
    </source>
</evidence>
<dbReference type="PANTHER" id="PTHR31968:SF4">
    <property type="entry name" value="SERINE_ARGININE-RELATED PROTEIN 53"/>
    <property type="match status" value="1"/>
</dbReference>